<evidence type="ECO:0000313" key="3">
    <source>
        <dbReference type="WBParaSite" id="EN70_3453"/>
    </source>
</evidence>
<feature type="coiled-coil region" evidence="1">
    <location>
        <begin position="347"/>
        <end position="442"/>
    </location>
</feature>
<name>A0A1I7VK44_LOALO</name>
<dbReference type="STRING" id="7209.A0A1I7VK44"/>
<dbReference type="Proteomes" id="UP000095285">
    <property type="component" value="Unassembled WGS sequence"/>
</dbReference>
<sequence>MQLANESTNGLKLKFRIYLRRMRIQEQTDNLLKKTDTTPLETAREWEMEIERQELKHFADVLKSSNCSDIFEIDISEIIRPLITVPNGGLMYENPTISEDQFNHRFAYFNYSFKYITRLMLKPDCATRVEGVSVPHIVTLEQYGVSHDGSMIGAMGAPRFLFFVSKVSSSYLRLLNISTPSLVMTFAMVYLLSFKLRDILMTKPFELTFRELGDPSRLIRLCASISIGPMKHAFHEDSAGNACSNCQIMQFKVEIRNAKLNELQAKRKERTDSHISNISKMDGDARKSAKMFARTTKMINWETRYVSYLFIQRLFKTFQRFLSPKSTVWLPKLLSMTALIHSPIELSKNLEKKFKQLEENMVSQKSAFESEIKQCQNEKDELKERLRNVERKILTLNLALQKNCNEGVELLAVKENVEKRFKEEHEKQKREMENAARKRLEEGKRQCHLKAVEIVQFERMLKKAHEENMELCYRFHRAVNSLQSVKFAAEEPANFQHHLEEKLSDLVKKFRNEANNSETKVMKYVLNYFEAAVEVILSDEPHLCYLIRSSTALALVRSEETNERLQITTASSNANEKSVRKEKKKALAVRIRIEFLLHNYCVQNGSIVGDDRC</sequence>
<reference evidence="3" key="2">
    <citation type="submission" date="2016-11" db="UniProtKB">
        <authorList>
            <consortium name="WormBaseParasite"/>
        </authorList>
    </citation>
    <scope>IDENTIFICATION</scope>
</reference>
<accession>A0A1I7VK44</accession>
<proteinExistence type="predicted"/>
<keyword evidence="2" id="KW-1185">Reference proteome</keyword>
<reference evidence="2" key="1">
    <citation type="submission" date="2012-04" db="EMBL/GenBank/DDBJ databases">
        <title>The Genome Sequence of Loa loa.</title>
        <authorList>
            <consortium name="The Broad Institute Genome Sequencing Platform"/>
            <consortium name="Broad Institute Genome Sequencing Center for Infectious Disease"/>
            <person name="Nutman T.B."/>
            <person name="Fink D.L."/>
            <person name="Russ C."/>
            <person name="Young S."/>
            <person name="Zeng Q."/>
            <person name="Gargeya S."/>
            <person name="Alvarado L."/>
            <person name="Berlin A."/>
            <person name="Chapman S.B."/>
            <person name="Chen Z."/>
            <person name="Freedman E."/>
            <person name="Gellesch M."/>
            <person name="Goldberg J."/>
            <person name="Griggs A."/>
            <person name="Gujja S."/>
            <person name="Heilman E.R."/>
            <person name="Heiman D."/>
            <person name="Howarth C."/>
            <person name="Mehta T."/>
            <person name="Neiman D."/>
            <person name="Pearson M."/>
            <person name="Roberts A."/>
            <person name="Saif S."/>
            <person name="Shea T."/>
            <person name="Shenoy N."/>
            <person name="Sisk P."/>
            <person name="Stolte C."/>
            <person name="Sykes S."/>
            <person name="White J."/>
            <person name="Yandava C."/>
            <person name="Haas B."/>
            <person name="Henn M.R."/>
            <person name="Nusbaum C."/>
            <person name="Birren B."/>
        </authorList>
    </citation>
    <scope>NUCLEOTIDE SEQUENCE [LARGE SCALE GENOMIC DNA]</scope>
</reference>
<dbReference type="WBParaSite" id="EN70_3453">
    <property type="protein sequence ID" value="EN70_3453"/>
    <property type="gene ID" value="EN70_3453"/>
</dbReference>
<organism evidence="2 3">
    <name type="scientific">Loa loa</name>
    <name type="common">Eye worm</name>
    <name type="synonym">Filaria loa</name>
    <dbReference type="NCBI Taxonomy" id="7209"/>
    <lineage>
        <taxon>Eukaryota</taxon>
        <taxon>Metazoa</taxon>
        <taxon>Ecdysozoa</taxon>
        <taxon>Nematoda</taxon>
        <taxon>Chromadorea</taxon>
        <taxon>Rhabditida</taxon>
        <taxon>Spirurina</taxon>
        <taxon>Spiruromorpha</taxon>
        <taxon>Filarioidea</taxon>
        <taxon>Onchocercidae</taxon>
        <taxon>Loa</taxon>
    </lineage>
</organism>
<protein>
    <submittedName>
        <fullName evidence="3">RING-type domain-containing protein</fullName>
    </submittedName>
</protein>
<evidence type="ECO:0000256" key="1">
    <source>
        <dbReference type="SAM" id="Coils"/>
    </source>
</evidence>
<evidence type="ECO:0000313" key="2">
    <source>
        <dbReference type="Proteomes" id="UP000095285"/>
    </source>
</evidence>
<keyword evidence="1" id="KW-0175">Coiled coil</keyword>
<dbReference type="AlphaFoldDB" id="A0A1I7VK44"/>